<evidence type="ECO:0000313" key="1">
    <source>
        <dbReference type="EMBL" id="TFK71850.1"/>
    </source>
</evidence>
<proteinExistence type="predicted"/>
<keyword evidence="2" id="KW-1185">Reference proteome</keyword>
<reference evidence="1 2" key="1">
    <citation type="journal article" date="2019" name="Nat. Ecol. Evol.">
        <title>Megaphylogeny resolves global patterns of mushroom evolution.</title>
        <authorList>
            <person name="Varga T."/>
            <person name="Krizsan K."/>
            <person name="Foldi C."/>
            <person name="Dima B."/>
            <person name="Sanchez-Garcia M."/>
            <person name="Sanchez-Ramirez S."/>
            <person name="Szollosi G.J."/>
            <person name="Szarkandi J.G."/>
            <person name="Papp V."/>
            <person name="Albert L."/>
            <person name="Andreopoulos W."/>
            <person name="Angelini C."/>
            <person name="Antonin V."/>
            <person name="Barry K.W."/>
            <person name="Bougher N.L."/>
            <person name="Buchanan P."/>
            <person name="Buyck B."/>
            <person name="Bense V."/>
            <person name="Catcheside P."/>
            <person name="Chovatia M."/>
            <person name="Cooper J."/>
            <person name="Damon W."/>
            <person name="Desjardin D."/>
            <person name="Finy P."/>
            <person name="Geml J."/>
            <person name="Haridas S."/>
            <person name="Hughes K."/>
            <person name="Justo A."/>
            <person name="Karasinski D."/>
            <person name="Kautmanova I."/>
            <person name="Kiss B."/>
            <person name="Kocsube S."/>
            <person name="Kotiranta H."/>
            <person name="LaButti K.M."/>
            <person name="Lechner B.E."/>
            <person name="Liimatainen K."/>
            <person name="Lipzen A."/>
            <person name="Lukacs Z."/>
            <person name="Mihaltcheva S."/>
            <person name="Morgado L.N."/>
            <person name="Niskanen T."/>
            <person name="Noordeloos M.E."/>
            <person name="Ohm R.A."/>
            <person name="Ortiz-Santana B."/>
            <person name="Ovrebo C."/>
            <person name="Racz N."/>
            <person name="Riley R."/>
            <person name="Savchenko A."/>
            <person name="Shiryaev A."/>
            <person name="Soop K."/>
            <person name="Spirin V."/>
            <person name="Szebenyi C."/>
            <person name="Tomsovsky M."/>
            <person name="Tulloss R.E."/>
            <person name="Uehling J."/>
            <person name="Grigoriev I.V."/>
            <person name="Vagvolgyi C."/>
            <person name="Papp T."/>
            <person name="Martin F.M."/>
            <person name="Miettinen O."/>
            <person name="Hibbett D.S."/>
            <person name="Nagy L.G."/>
        </authorList>
    </citation>
    <scope>NUCLEOTIDE SEQUENCE [LARGE SCALE GENOMIC DNA]</scope>
    <source>
        <strain evidence="1 2">NL-1719</strain>
    </source>
</reference>
<protein>
    <submittedName>
        <fullName evidence="1">Uncharacterized protein</fullName>
    </submittedName>
</protein>
<dbReference type="Proteomes" id="UP000308600">
    <property type="component" value="Unassembled WGS sequence"/>
</dbReference>
<evidence type="ECO:0000313" key="2">
    <source>
        <dbReference type="Proteomes" id="UP000308600"/>
    </source>
</evidence>
<gene>
    <name evidence="1" type="ORF">BDN72DRAFT_895245</name>
</gene>
<dbReference type="EMBL" id="ML208292">
    <property type="protein sequence ID" value="TFK71850.1"/>
    <property type="molecule type" value="Genomic_DNA"/>
</dbReference>
<accession>A0ACD3B1F6</accession>
<name>A0ACD3B1F6_9AGAR</name>
<organism evidence="1 2">
    <name type="scientific">Pluteus cervinus</name>
    <dbReference type="NCBI Taxonomy" id="181527"/>
    <lineage>
        <taxon>Eukaryota</taxon>
        <taxon>Fungi</taxon>
        <taxon>Dikarya</taxon>
        <taxon>Basidiomycota</taxon>
        <taxon>Agaricomycotina</taxon>
        <taxon>Agaricomycetes</taxon>
        <taxon>Agaricomycetidae</taxon>
        <taxon>Agaricales</taxon>
        <taxon>Pluteineae</taxon>
        <taxon>Pluteaceae</taxon>
        <taxon>Pluteus</taxon>
    </lineage>
</organism>
<sequence length="62" mass="6120">MPVKSTASKSDAAKIQATRAKAGTPPVGKTSPTKASATANAKSEPVAATTKPSTGGAKPKRK</sequence>